<sequence length="195" mass="22079">MFHNISDTVPDRPAVTDDADVHIVKTAIETYETIKNQVVVIGQDVDLLVLPTALTDYMDILMLKEGKGKVNDRKKCKCVRINLRCTTLCKNCRDQSCINTEVLDIAEEDGEEDNDIMYNGLEVPKGTTQEEGKWMIKLSNLRKPKEVQRSAVSFDRPPACKPTKTACLDWPHPINTMEEGTRLRFGDLSCLRTNH</sequence>
<keyword evidence="2" id="KW-1185">Reference proteome</keyword>
<evidence type="ECO:0000313" key="2">
    <source>
        <dbReference type="Proteomes" id="UP000499080"/>
    </source>
</evidence>
<organism evidence="1 2">
    <name type="scientific">Araneus ventricosus</name>
    <name type="common">Orbweaver spider</name>
    <name type="synonym">Epeira ventricosa</name>
    <dbReference type="NCBI Taxonomy" id="182803"/>
    <lineage>
        <taxon>Eukaryota</taxon>
        <taxon>Metazoa</taxon>
        <taxon>Ecdysozoa</taxon>
        <taxon>Arthropoda</taxon>
        <taxon>Chelicerata</taxon>
        <taxon>Arachnida</taxon>
        <taxon>Araneae</taxon>
        <taxon>Araneomorphae</taxon>
        <taxon>Entelegynae</taxon>
        <taxon>Araneoidea</taxon>
        <taxon>Araneidae</taxon>
        <taxon>Araneus</taxon>
    </lineage>
</organism>
<reference evidence="1 2" key="1">
    <citation type="journal article" date="2019" name="Sci. Rep.">
        <title>Orb-weaving spider Araneus ventricosus genome elucidates the spidroin gene catalogue.</title>
        <authorList>
            <person name="Kono N."/>
            <person name="Nakamura H."/>
            <person name="Ohtoshi R."/>
            <person name="Moran D.A.P."/>
            <person name="Shinohara A."/>
            <person name="Yoshida Y."/>
            <person name="Fujiwara M."/>
            <person name="Mori M."/>
            <person name="Tomita M."/>
            <person name="Arakawa K."/>
        </authorList>
    </citation>
    <scope>NUCLEOTIDE SEQUENCE [LARGE SCALE GENOMIC DNA]</scope>
</reference>
<evidence type="ECO:0000313" key="1">
    <source>
        <dbReference type="EMBL" id="GBN00070.1"/>
    </source>
</evidence>
<dbReference type="OrthoDB" id="6781249at2759"/>
<name>A0A4Y2KDW4_ARAVE</name>
<dbReference type="EMBL" id="BGPR01004476">
    <property type="protein sequence ID" value="GBN00070.1"/>
    <property type="molecule type" value="Genomic_DNA"/>
</dbReference>
<comment type="caution">
    <text evidence="1">The sequence shown here is derived from an EMBL/GenBank/DDBJ whole genome shotgun (WGS) entry which is preliminary data.</text>
</comment>
<proteinExistence type="predicted"/>
<dbReference type="Proteomes" id="UP000499080">
    <property type="component" value="Unassembled WGS sequence"/>
</dbReference>
<gene>
    <name evidence="1" type="ORF">AVEN_69846_1</name>
</gene>
<accession>A0A4Y2KDW4</accession>
<dbReference type="AlphaFoldDB" id="A0A4Y2KDW4"/>
<protein>
    <submittedName>
        <fullName evidence="1">Uncharacterized protein</fullName>
    </submittedName>
</protein>